<evidence type="ECO:0000313" key="3">
    <source>
        <dbReference type="Proteomes" id="UP000004995"/>
    </source>
</evidence>
<dbReference type="InterPro" id="IPR036397">
    <property type="entry name" value="RNaseH_sf"/>
</dbReference>
<organism evidence="2 3">
    <name type="scientific">Setaria italica</name>
    <name type="common">Foxtail millet</name>
    <name type="synonym">Panicum italicum</name>
    <dbReference type="NCBI Taxonomy" id="4555"/>
    <lineage>
        <taxon>Eukaryota</taxon>
        <taxon>Viridiplantae</taxon>
        <taxon>Streptophyta</taxon>
        <taxon>Embryophyta</taxon>
        <taxon>Tracheophyta</taxon>
        <taxon>Spermatophyta</taxon>
        <taxon>Magnoliopsida</taxon>
        <taxon>Liliopsida</taxon>
        <taxon>Poales</taxon>
        <taxon>Poaceae</taxon>
        <taxon>PACMAD clade</taxon>
        <taxon>Panicoideae</taxon>
        <taxon>Panicodae</taxon>
        <taxon>Paniceae</taxon>
        <taxon>Cenchrinae</taxon>
        <taxon>Setaria</taxon>
    </lineage>
</organism>
<dbReference type="Gramene" id="KQK87501">
    <property type="protein sequence ID" value="KQK87501"/>
    <property type="gene ID" value="SETIT_039420mg"/>
</dbReference>
<reference evidence="2" key="2">
    <citation type="submission" date="2018-08" db="UniProtKB">
        <authorList>
            <consortium name="EnsemblPlants"/>
        </authorList>
    </citation>
    <scope>IDENTIFICATION</scope>
    <source>
        <strain evidence="2">Yugu1</strain>
    </source>
</reference>
<feature type="domain" description="RNase H type-1" evidence="1">
    <location>
        <begin position="6"/>
        <end position="79"/>
    </location>
</feature>
<dbReference type="SUPFAM" id="SSF53098">
    <property type="entry name" value="Ribonuclease H-like"/>
    <property type="match status" value="1"/>
</dbReference>
<dbReference type="Pfam" id="PF13456">
    <property type="entry name" value="RVT_3"/>
    <property type="match status" value="1"/>
</dbReference>
<name>K4AKJ7_SETIT</name>
<keyword evidence="3" id="KW-1185">Reference proteome</keyword>
<dbReference type="Proteomes" id="UP000004995">
    <property type="component" value="Unassembled WGS sequence"/>
</dbReference>
<sequence length="83" mass="9554">RYEKCEVVLAARQVVFRCGDAKEAELLACQEGLSLAIQWRHSPLILESDCQNVCNALNLTLEDRSRLAFLIQEVKFLTEEHMF</sequence>
<dbReference type="EMBL" id="AGNK02005408">
    <property type="status" value="NOT_ANNOTATED_CDS"/>
    <property type="molecule type" value="Genomic_DNA"/>
</dbReference>
<dbReference type="CDD" id="cd06222">
    <property type="entry name" value="RNase_H_like"/>
    <property type="match status" value="1"/>
</dbReference>
<dbReference type="InterPro" id="IPR044730">
    <property type="entry name" value="RNase_H-like_dom_plant"/>
</dbReference>
<protein>
    <recommendedName>
        <fullName evidence="1">RNase H type-1 domain-containing protein</fullName>
    </recommendedName>
</protein>
<dbReference type="AlphaFoldDB" id="K4AKJ7"/>
<evidence type="ECO:0000313" key="2">
    <source>
        <dbReference type="EnsemblPlants" id="KQK87501"/>
    </source>
</evidence>
<evidence type="ECO:0000259" key="1">
    <source>
        <dbReference type="Pfam" id="PF13456"/>
    </source>
</evidence>
<dbReference type="EnsemblPlants" id="KQK87501">
    <property type="protein sequence ID" value="KQK87501"/>
    <property type="gene ID" value="SETIT_039420mg"/>
</dbReference>
<dbReference type="OMA" id="LTEEHMF"/>
<proteinExistence type="predicted"/>
<dbReference type="InterPro" id="IPR012337">
    <property type="entry name" value="RNaseH-like_sf"/>
</dbReference>
<reference evidence="3" key="1">
    <citation type="journal article" date="2012" name="Nat. Biotechnol.">
        <title>Reference genome sequence of the model plant Setaria.</title>
        <authorList>
            <person name="Bennetzen J.L."/>
            <person name="Schmutz J."/>
            <person name="Wang H."/>
            <person name="Percifield R."/>
            <person name="Hawkins J."/>
            <person name="Pontaroli A.C."/>
            <person name="Estep M."/>
            <person name="Feng L."/>
            <person name="Vaughn J.N."/>
            <person name="Grimwood J."/>
            <person name="Jenkins J."/>
            <person name="Barry K."/>
            <person name="Lindquist E."/>
            <person name="Hellsten U."/>
            <person name="Deshpande S."/>
            <person name="Wang X."/>
            <person name="Wu X."/>
            <person name="Mitros T."/>
            <person name="Triplett J."/>
            <person name="Yang X."/>
            <person name="Ye C.Y."/>
            <person name="Mauro-Herrera M."/>
            <person name="Wang L."/>
            <person name="Li P."/>
            <person name="Sharma M."/>
            <person name="Sharma R."/>
            <person name="Ronald P.C."/>
            <person name="Panaud O."/>
            <person name="Kellogg E.A."/>
            <person name="Brutnell T.P."/>
            <person name="Doust A.N."/>
            <person name="Tuskan G.A."/>
            <person name="Rokhsar D."/>
            <person name="Devos K.M."/>
        </authorList>
    </citation>
    <scope>NUCLEOTIDE SEQUENCE [LARGE SCALE GENOMIC DNA]</scope>
    <source>
        <strain evidence="3">cv. Yugu1</strain>
    </source>
</reference>
<accession>K4AKJ7</accession>
<dbReference type="GO" id="GO:0003676">
    <property type="term" value="F:nucleic acid binding"/>
    <property type="evidence" value="ECO:0007669"/>
    <property type="project" value="InterPro"/>
</dbReference>
<dbReference type="STRING" id="4555.K4AKJ7"/>
<dbReference type="GO" id="GO:0004523">
    <property type="term" value="F:RNA-DNA hybrid ribonuclease activity"/>
    <property type="evidence" value="ECO:0007669"/>
    <property type="project" value="InterPro"/>
</dbReference>
<dbReference type="Gene3D" id="3.30.420.10">
    <property type="entry name" value="Ribonuclease H-like superfamily/Ribonuclease H"/>
    <property type="match status" value="1"/>
</dbReference>
<dbReference type="InParanoid" id="K4AKJ7"/>
<dbReference type="InterPro" id="IPR002156">
    <property type="entry name" value="RNaseH_domain"/>
</dbReference>
<dbReference type="HOGENOM" id="CLU_2549817_0_0_1"/>